<reference evidence="9" key="1">
    <citation type="submission" date="2022-03" db="EMBL/GenBank/DDBJ databases">
        <authorList>
            <person name="Martin C."/>
        </authorList>
    </citation>
    <scope>NUCLEOTIDE SEQUENCE</scope>
</reference>
<gene>
    <name evidence="9" type="ORF">OFUS_LOCUS19788</name>
</gene>
<dbReference type="Pfam" id="PF03747">
    <property type="entry name" value="ADP_ribosyl_GH"/>
    <property type="match status" value="1"/>
</dbReference>
<evidence type="ECO:0000256" key="2">
    <source>
        <dbReference type="ARBA" id="ARBA00022801"/>
    </source>
</evidence>
<dbReference type="InterPro" id="IPR005502">
    <property type="entry name" value="Ribosyl_crysJ1"/>
</dbReference>
<feature type="binding site" evidence="8">
    <location>
        <position position="72"/>
    </location>
    <ligand>
        <name>Mg(2+)</name>
        <dbReference type="ChEBI" id="CHEBI:18420"/>
        <label>1</label>
    </ligand>
</feature>
<evidence type="ECO:0000313" key="10">
    <source>
        <dbReference type="Proteomes" id="UP000749559"/>
    </source>
</evidence>
<dbReference type="AlphaFoldDB" id="A0A8S4PPE4"/>
<evidence type="ECO:0000256" key="3">
    <source>
        <dbReference type="ARBA" id="ARBA00049582"/>
    </source>
</evidence>
<evidence type="ECO:0000256" key="5">
    <source>
        <dbReference type="ARBA" id="ARBA00049773"/>
    </source>
</evidence>
<name>A0A8S4PPE4_OWEFU</name>
<evidence type="ECO:0000256" key="7">
    <source>
        <dbReference type="ARBA" id="ARBA00049810"/>
    </source>
</evidence>
<feature type="binding site" evidence="8">
    <location>
        <position position="70"/>
    </location>
    <ligand>
        <name>Mg(2+)</name>
        <dbReference type="ChEBI" id="CHEBI:18420"/>
        <label>1</label>
    </ligand>
</feature>
<keyword evidence="8" id="KW-0460">Magnesium</keyword>
<dbReference type="InterPro" id="IPR036705">
    <property type="entry name" value="Ribosyl_crysJ1_sf"/>
</dbReference>
<keyword evidence="8" id="KW-0479">Metal-binding</keyword>
<accession>A0A8S4PPE4</accession>
<comment type="similarity">
    <text evidence="1">Belongs to the ADP-ribosylglycohydrolase family.</text>
</comment>
<dbReference type="Proteomes" id="UP000749559">
    <property type="component" value="Unassembled WGS sequence"/>
</dbReference>
<dbReference type="GO" id="GO:0000287">
    <property type="term" value="F:magnesium ion binding"/>
    <property type="evidence" value="ECO:0007669"/>
    <property type="project" value="InterPro"/>
</dbReference>
<dbReference type="GO" id="GO:0003875">
    <property type="term" value="F:ADP-ribosylarginine hydrolase activity"/>
    <property type="evidence" value="ECO:0007669"/>
    <property type="project" value="UniProtKB-EC"/>
</dbReference>
<sequence>EMSELEEMLKVVPMKVRYEAAMVLSGVGDALGYKNGAWEFCDNGKTIHEELKNLGGVENIEIKLPNWRVSDDTVMHLATAEALIQHGTGKDAGSLHAALANKYIECMNDMSGRAPGDTCMAYVGILRPLEKDGLNIPFNPRGGGCGASMRAMCIGLRYPKEEDVSQLIAVAIESGRMSHHHPTGYLGALAAALFTAYATQGKPVLEWGCGLMEVLPKALQYIKDQGRDVKENVKHWGYFKKAWMKYLALRNLTDGKSEPNFPAEYGIEARDEFYTSLSFGGVAGASGHDAPMIAYDALLCAGNNWVKLCEHAALHGGDSDSTGVNACCWFGALYGFQGVPECNYKDLEYKQRLVECGDKLYALSQIKDSGTIRDVIRQKCDAM</sequence>
<dbReference type="InterPro" id="IPR012108">
    <property type="entry name" value="ADP-ribosylarg_hydro"/>
</dbReference>
<evidence type="ECO:0000313" key="9">
    <source>
        <dbReference type="EMBL" id="CAH1795215.1"/>
    </source>
</evidence>
<comment type="caution">
    <text evidence="9">The sequence shown here is derived from an EMBL/GenBank/DDBJ whole genome shotgun (WGS) entry which is preliminary data.</text>
</comment>
<dbReference type="PANTHER" id="PTHR16222:SF26">
    <property type="entry name" value="ADP-RIBOSYLHYDROLASE ARH1"/>
    <property type="match status" value="1"/>
</dbReference>
<dbReference type="PIRSF" id="PIRSF016939">
    <property type="entry name" value="ADP_ribslarg_hdr"/>
    <property type="match status" value="1"/>
</dbReference>
<feature type="binding site" evidence="8">
    <location>
        <position position="318"/>
    </location>
    <ligand>
        <name>Mg(2+)</name>
        <dbReference type="ChEBI" id="CHEBI:18420"/>
        <label>1</label>
    </ligand>
</feature>
<dbReference type="EMBL" id="CAIIXF020000009">
    <property type="protein sequence ID" value="CAH1795215.1"/>
    <property type="molecule type" value="Genomic_DNA"/>
</dbReference>
<evidence type="ECO:0000256" key="8">
    <source>
        <dbReference type="PIRSR" id="PIRSR605502-1"/>
    </source>
</evidence>
<dbReference type="EC" id="3.2.2.19" evidence="4"/>
<evidence type="ECO:0000256" key="1">
    <source>
        <dbReference type="ARBA" id="ARBA00010702"/>
    </source>
</evidence>
<dbReference type="SUPFAM" id="SSF101478">
    <property type="entry name" value="ADP-ribosylglycohydrolase"/>
    <property type="match status" value="1"/>
</dbReference>
<dbReference type="OrthoDB" id="10250509at2759"/>
<dbReference type="Gene3D" id="1.10.4080.10">
    <property type="entry name" value="ADP-ribosylation/Crystallin J1"/>
    <property type="match status" value="1"/>
</dbReference>
<evidence type="ECO:0000256" key="4">
    <source>
        <dbReference type="ARBA" id="ARBA00049725"/>
    </source>
</evidence>
<keyword evidence="2" id="KW-0378">Hydrolase</keyword>
<feature type="binding site" evidence="8">
    <location>
        <position position="71"/>
    </location>
    <ligand>
        <name>Mg(2+)</name>
        <dbReference type="ChEBI" id="CHEBI:18420"/>
        <label>1</label>
    </ligand>
</feature>
<comment type="cofactor">
    <cofactor evidence="8">
        <name>Mg(2+)</name>
        <dbReference type="ChEBI" id="CHEBI:18420"/>
    </cofactor>
    <text evidence="8">Binds 2 magnesium ions per subunit.</text>
</comment>
<feature type="binding site" evidence="8">
    <location>
        <position position="321"/>
    </location>
    <ligand>
        <name>Mg(2+)</name>
        <dbReference type="ChEBI" id="CHEBI:18420"/>
        <label>1</label>
    </ligand>
</feature>
<keyword evidence="10" id="KW-1185">Reference proteome</keyword>
<dbReference type="PANTHER" id="PTHR16222">
    <property type="entry name" value="ADP-RIBOSYLGLYCOHYDROLASE"/>
    <property type="match status" value="1"/>
</dbReference>
<feature type="non-terminal residue" evidence="9">
    <location>
        <position position="383"/>
    </location>
</feature>
<organism evidence="9 10">
    <name type="scientific">Owenia fusiformis</name>
    <name type="common">Polychaete worm</name>
    <dbReference type="NCBI Taxonomy" id="6347"/>
    <lineage>
        <taxon>Eukaryota</taxon>
        <taxon>Metazoa</taxon>
        <taxon>Spiralia</taxon>
        <taxon>Lophotrochozoa</taxon>
        <taxon>Annelida</taxon>
        <taxon>Polychaeta</taxon>
        <taxon>Sedentaria</taxon>
        <taxon>Canalipalpata</taxon>
        <taxon>Sabellida</taxon>
        <taxon>Oweniida</taxon>
        <taxon>Oweniidae</taxon>
        <taxon>Owenia</taxon>
    </lineage>
</organism>
<dbReference type="InterPro" id="IPR050792">
    <property type="entry name" value="ADP-ribosylglycohydrolase"/>
</dbReference>
<protein>
    <recommendedName>
        <fullName evidence="5">ADP-ribosylhydrolase ARH1</fullName>
        <ecNumber evidence="4">3.2.2.19</ecNumber>
    </recommendedName>
    <alternativeName>
        <fullName evidence="6">ADP-ribose-L-arginine cleaving enzyme</fullName>
    </alternativeName>
    <alternativeName>
        <fullName evidence="7">[Protein ADP-ribosylarginine] hydrolase</fullName>
    </alternativeName>
</protein>
<evidence type="ECO:0000256" key="6">
    <source>
        <dbReference type="ARBA" id="ARBA00049798"/>
    </source>
</evidence>
<proteinExistence type="inferred from homology"/>
<comment type="function">
    <text evidence="3">Specifically acts as an arginine mono-ADP-ribosylhydrolase by mediating the removal of mono-ADP-ribose attached to arginine residues on proteins.</text>
</comment>
<dbReference type="GO" id="GO:0051725">
    <property type="term" value="P:protein de-ADP-ribosylation"/>
    <property type="evidence" value="ECO:0007669"/>
    <property type="project" value="InterPro"/>
</dbReference>
<dbReference type="FunFam" id="1.10.4080.10:FF:000002">
    <property type="entry name" value="ADP-ribosylarginine hydrolase isoform X1"/>
    <property type="match status" value="1"/>
</dbReference>
<feature type="binding site" evidence="8">
    <location>
        <position position="320"/>
    </location>
    <ligand>
        <name>Mg(2+)</name>
        <dbReference type="ChEBI" id="CHEBI:18420"/>
        <label>1</label>
    </ligand>
</feature>